<comment type="caution">
    <text evidence="2">The sequence shown here is derived from an EMBL/GenBank/DDBJ whole genome shotgun (WGS) entry which is preliminary data.</text>
</comment>
<dbReference type="Proteomes" id="UP001489004">
    <property type="component" value="Unassembled WGS sequence"/>
</dbReference>
<feature type="region of interest" description="Disordered" evidence="1">
    <location>
        <begin position="93"/>
        <end position="112"/>
    </location>
</feature>
<accession>A0AAW1R5W9</accession>
<reference evidence="2 3" key="1">
    <citation type="journal article" date="2024" name="Nat. Commun.">
        <title>Phylogenomics reveals the evolutionary origins of lichenization in chlorophyte algae.</title>
        <authorList>
            <person name="Puginier C."/>
            <person name="Libourel C."/>
            <person name="Otte J."/>
            <person name="Skaloud P."/>
            <person name="Haon M."/>
            <person name="Grisel S."/>
            <person name="Petersen M."/>
            <person name="Berrin J.G."/>
            <person name="Delaux P.M."/>
            <person name="Dal Grande F."/>
            <person name="Keller J."/>
        </authorList>
    </citation>
    <scope>NUCLEOTIDE SEQUENCE [LARGE SCALE GENOMIC DNA]</scope>
    <source>
        <strain evidence="2 3">SAG 2043</strain>
    </source>
</reference>
<keyword evidence="3" id="KW-1185">Reference proteome</keyword>
<gene>
    <name evidence="2" type="ORF">WJX72_002403</name>
</gene>
<name>A0AAW1R5W9_9CHLO</name>
<dbReference type="EMBL" id="JALJOR010000001">
    <property type="protein sequence ID" value="KAK9828850.1"/>
    <property type="molecule type" value="Genomic_DNA"/>
</dbReference>
<evidence type="ECO:0000313" key="3">
    <source>
        <dbReference type="Proteomes" id="UP001489004"/>
    </source>
</evidence>
<dbReference type="AlphaFoldDB" id="A0AAW1R5W9"/>
<feature type="compositionally biased region" description="Low complexity" evidence="1">
    <location>
        <begin position="94"/>
        <end position="104"/>
    </location>
</feature>
<organism evidence="2 3">
    <name type="scientific">[Myrmecia] bisecta</name>
    <dbReference type="NCBI Taxonomy" id="41462"/>
    <lineage>
        <taxon>Eukaryota</taxon>
        <taxon>Viridiplantae</taxon>
        <taxon>Chlorophyta</taxon>
        <taxon>core chlorophytes</taxon>
        <taxon>Trebouxiophyceae</taxon>
        <taxon>Trebouxiales</taxon>
        <taxon>Trebouxiaceae</taxon>
        <taxon>Myrmecia</taxon>
    </lineage>
</organism>
<evidence type="ECO:0000256" key="1">
    <source>
        <dbReference type="SAM" id="MobiDB-lite"/>
    </source>
</evidence>
<sequence>MAQRNVVLACQLLCITTTGKPLQVASKEPLTLIRGTQPHRVVVPTPKPQFQMFIKQTLDKLRTDLDQTNFRSCVAAEAAAAALLAEEEADAARKAQQQAQQEAKAAAKRAKKQRSLFGITEDTISCPITQEVMRDPRDVPRRPHVRAQRHYSLVECA</sequence>
<proteinExistence type="predicted"/>
<protein>
    <submittedName>
        <fullName evidence="2">Uncharacterized protein</fullName>
    </submittedName>
</protein>
<evidence type="ECO:0000313" key="2">
    <source>
        <dbReference type="EMBL" id="KAK9828850.1"/>
    </source>
</evidence>